<feature type="region of interest" description="Disordered" evidence="3">
    <location>
        <begin position="67"/>
        <end position="135"/>
    </location>
</feature>
<dbReference type="EMBL" id="JAGMUV010000017">
    <property type="protein sequence ID" value="KAH7130859.1"/>
    <property type="molecule type" value="Genomic_DNA"/>
</dbReference>
<feature type="compositionally biased region" description="Basic and acidic residues" evidence="3">
    <location>
        <begin position="98"/>
        <end position="107"/>
    </location>
</feature>
<dbReference type="Proteomes" id="UP000738349">
    <property type="component" value="Unassembled WGS sequence"/>
</dbReference>
<name>A0A9P9E568_9HYPO</name>
<evidence type="ECO:0000313" key="5">
    <source>
        <dbReference type="EMBL" id="KAH7130859.1"/>
    </source>
</evidence>
<dbReference type="InterPro" id="IPR001138">
    <property type="entry name" value="Zn2Cys6_DnaBD"/>
</dbReference>
<evidence type="ECO:0000313" key="6">
    <source>
        <dbReference type="Proteomes" id="UP000738349"/>
    </source>
</evidence>
<dbReference type="Gene3D" id="4.10.240.10">
    <property type="entry name" value="Zn(2)-C6 fungal-type DNA-binding domain"/>
    <property type="match status" value="1"/>
</dbReference>
<comment type="caution">
    <text evidence="5">The sequence shown here is derived from an EMBL/GenBank/DDBJ whole genome shotgun (WGS) entry which is preliminary data.</text>
</comment>
<keyword evidence="6" id="KW-1185">Reference proteome</keyword>
<gene>
    <name evidence="5" type="ORF">EDB81DRAFT_905436</name>
</gene>
<evidence type="ECO:0000256" key="3">
    <source>
        <dbReference type="SAM" id="MobiDB-lite"/>
    </source>
</evidence>
<dbReference type="GO" id="GO:0005634">
    <property type="term" value="C:nucleus"/>
    <property type="evidence" value="ECO:0007669"/>
    <property type="project" value="TreeGrafter"/>
</dbReference>
<dbReference type="InterPro" id="IPR007219">
    <property type="entry name" value="XnlR_reg_dom"/>
</dbReference>
<dbReference type="GO" id="GO:0008270">
    <property type="term" value="F:zinc ion binding"/>
    <property type="evidence" value="ECO:0007669"/>
    <property type="project" value="InterPro"/>
</dbReference>
<keyword evidence="2" id="KW-0539">Nucleus</keyword>
<dbReference type="PANTHER" id="PTHR31668:SF4">
    <property type="entry name" value="TRANSCRIPTIONAL ACTIVATOR PROTEIN DAL81"/>
    <property type="match status" value="1"/>
</dbReference>
<dbReference type="PROSITE" id="PS00463">
    <property type="entry name" value="ZN2_CY6_FUNGAL_1"/>
    <property type="match status" value="1"/>
</dbReference>
<protein>
    <submittedName>
        <fullName evidence="5">Fungal-specific transcription factor domain-containing protein</fullName>
    </submittedName>
</protein>
<feature type="compositionally biased region" description="Polar residues" evidence="3">
    <location>
        <begin position="111"/>
        <end position="122"/>
    </location>
</feature>
<proteinExistence type="predicted"/>
<dbReference type="PANTHER" id="PTHR31668">
    <property type="entry name" value="GLUCOSE TRANSPORT TRANSCRIPTION REGULATOR RGT1-RELATED-RELATED"/>
    <property type="match status" value="1"/>
</dbReference>
<accession>A0A9P9E568</accession>
<dbReference type="GO" id="GO:0001080">
    <property type="term" value="P:nitrogen catabolite activation of transcription from RNA polymerase II promoter"/>
    <property type="evidence" value="ECO:0007669"/>
    <property type="project" value="TreeGrafter"/>
</dbReference>
<sequence length="718" mass="81603">MEITTPQDYRDKARTRRRRRGLRPCDACRKRKTRCVTKDGEGDCVHCQLRASACTFQYSHPKRQATTGAYNLSGDEPAPGLDDPSLQDGQSSSRSLSRSREESRDEVQVLVSETQSPVQSFLSPAETRASGNSSSHYLHQVPSVIVPELVEHDPDPLERALGCSSLRFSELHGLGSDMEPILMRHRPYDIHTHEFSLEMHSIRRVLEHDEGQEYPVTFHLAANEKAVNPDLTHAFVDSIEACVRPHGQRLLKLFWRHVHPCYPIVSKDAFISIYSQSYRNTTAALLGAIYLSAIRWWAYDPQLSIYTPPDSALLRRMLQSALSSSYHRPKLCSIQAALLLLQCPPEDPLNPDQTFQWGLTCQALAIGQSLGLHLDATNWTIPQWERNVRKRLSWALFMQDRWAALAYGRPVHIHDDDWAVKDLIPADFSDCECEGSPVTPGLGPDNHGRSIASTGIEQYMEMVQLTKILSAVHSNFYTARTCREQDTVTLFAKARPLINMLTNWYHSIPPTLQMNIIYQRKLCFYGYLHFSYYGVAITLLRRLIRSTALPPHCTDDRILSEIRQIALQTAQSAISFVTNLRPDHLEAFWYFTSPYLFSLVGSFTTLLLVTSLSSQERHFWKETLNSYLWNLRVMSKSHKPMQYAVNRLEGAVMCGLEYALADNLIEPLNCQVSLMVGNYASDIYEYTDFGNWGLDVGNKEAYDLLSGLAVPPDPMMPR</sequence>
<evidence type="ECO:0000259" key="4">
    <source>
        <dbReference type="PROSITE" id="PS50048"/>
    </source>
</evidence>
<feature type="domain" description="Zn(2)-C6 fungal-type" evidence="4">
    <location>
        <begin position="24"/>
        <end position="56"/>
    </location>
</feature>
<dbReference type="SMART" id="SM00906">
    <property type="entry name" value="Fungal_trans"/>
    <property type="match status" value="1"/>
</dbReference>
<feature type="non-terminal residue" evidence="5">
    <location>
        <position position="1"/>
    </location>
</feature>
<dbReference type="AlphaFoldDB" id="A0A9P9E568"/>
<dbReference type="OrthoDB" id="2264294at2759"/>
<dbReference type="CDD" id="cd12148">
    <property type="entry name" value="fungal_TF_MHR"/>
    <property type="match status" value="1"/>
</dbReference>
<dbReference type="PROSITE" id="PS50048">
    <property type="entry name" value="ZN2_CY6_FUNGAL_2"/>
    <property type="match status" value="1"/>
</dbReference>
<dbReference type="InterPro" id="IPR050797">
    <property type="entry name" value="Carb_Metab_Trans_Reg"/>
</dbReference>
<dbReference type="GO" id="GO:0006351">
    <property type="term" value="P:DNA-templated transcription"/>
    <property type="evidence" value="ECO:0007669"/>
    <property type="project" value="InterPro"/>
</dbReference>
<keyword evidence="1" id="KW-0479">Metal-binding</keyword>
<dbReference type="Pfam" id="PF04082">
    <property type="entry name" value="Fungal_trans"/>
    <property type="match status" value="1"/>
</dbReference>
<dbReference type="SUPFAM" id="SSF57701">
    <property type="entry name" value="Zn2/Cys6 DNA-binding domain"/>
    <property type="match status" value="1"/>
</dbReference>
<dbReference type="GO" id="GO:0000981">
    <property type="term" value="F:DNA-binding transcription factor activity, RNA polymerase II-specific"/>
    <property type="evidence" value="ECO:0007669"/>
    <property type="project" value="InterPro"/>
</dbReference>
<organism evidence="5 6">
    <name type="scientific">Dactylonectria macrodidyma</name>
    <dbReference type="NCBI Taxonomy" id="307937"/>
    <lineage>
        <taxon>Eukaryota</taxon>
        <taxon>Fungi</taxon>
        <taxon>Dikarya</taxon>
        <taxon>Ascomycota</taxon>
        <taxon>Pezizomycotina</taxon>
        <taxon>Sordariomycetes</taxon>
        <taxon>Hypocreomycetidae</taxon>
        <taxon>Hypocreales</taxon>
        <taxon>Nectriaceae</taxon>
        <taxon>Dactylonectria</taxon>
    </lineage>
</organism>
<reference evidence="5" key="1">
    <citation type="journal article" date="2021" name="Nat. Commun.">
        <title>Genetic determinants of endophytism in the Arabidopsis root mycobiome.</title>
        <authorList>
            <person name="Mesny F."/>
            <person name="Miyauchi S."/>
            <person name="Thiergart T."/>
            <person name="Pickel B."/>
            <person name="Atanasova L."/>
            <person name="Karlsson M."/>
            <person name="Huettel B."/>
            <person name="Barry K.W."/>
            <person name="Haridas S."/>
            <person name="Chen C."/>
            <person name="Bauer D."/>
            <person name="Andreopoulos W."/>
            <person name="Pangilinan J."/>
            <person name="LaButti K."/>
            <person name="Riley R."/>
            <person name="Lipzen A."/>
            <person name="Clum A."/>
            <person name="Drula E."/>
            <person name="Henrissat B."/>
            <person name="Kohler A."/>
            <person name="Grigoriev I.V."/>
            <person name="Martin F.M."/>
            <person name="Hacquard S."/>
        </authorList>
    </citation>
    <scope>NUCLEOTIDE SEQUENCE</scope>
    <source>
        <strain evidence="5">MPI-CAGE-AT-0147</strain>
    </source>
</reference>
<evidence type="ECO:0000256" key="1">
    <source>
        <dbReference type="ARBA" id="ARBA00022723"/>
    </source>
</evidence>
<evidence type="ECO:0000256" key="2">
    <source>
        <dbReference type="ARBA" id="ARBA00023242"/>
    </source>
</evidence>
<dbReference type="InterPro" id="IPR036864">
    <property type="entry name" value="Zn2-C6_fun-type_DNA-bd_sf"/>
</dbReference>
<dbReference type="GO" id="GO:0003677">
    <property type="term" value="F:DNA binding"/>
    <property type="evidence" value="ECO:0007669"/>
    <property type="project" value="InterPro"/>
</dbReference>
<dbReference type="CDD" id="cd00067">
    <property type="entry name" value="GAL4"/>
    <property type="match status" value="1"/>
</dbReference>